<dbReference type="AlphaFoldDB" id="A0AA88NQT6"/>
<feature type="compositionally biased region" description="Basic and acidic residues" evidence="1">
    <location>
        <begin position="70"/>
        <end position="91"/>
    </location>
</feature>
<evidence type="ECO:0000313" key="2">
    <source>
        <dbReference type="EMBL" id="KAK2863112.1"/>
    </source>
</evidence>
<feature type="region of interest" description="Disordered" evidence="1">
    <location>
        <begin position="1"/>
        <end position="91"/>
    </location>
</feature>
<evidence type="ECO:0000313" key="3">
    <source>
        <dbReference type="Proteomes" id="UP001187415"/>
    </source>
</evidence>
<feature type="compositionally biased region" description="Gly residues" evidence="1">
    <location>
        <begin position="31"/>
        <end position="42"/>
    </location>
</feature>
<dbReference type="EMBL" id="JAUPFM010000001">
    <property type="protein sequence ID" value="KAK2863112.1"/>
    <property type="molecule type" value="Genomic_DNA"/>
</dbReference>
<name>A0AA88NQT6_CHASR</name>
<gene>
    <name evidence="2" type="ORF">Q5P01_002645</name>
</gene>
<organism evidence="2 3">
    <name type="scientific">Channa striata</name>
    <name type="common">Snakehead murrel</name>
    <name type="synonym">Ophicephalus striatus</name>
    <dbReference type="NCBI Taxonomy" id="64152"/>
    <lineage>
        <taxon>Eukaryota</taxon>
        <taxon>Metazoa</taxon>
        <taxon>Chordata</taxon>
        <taxon>Craniata</taxon>
        <taxon>Vertebrata</taxon>
        <taxon>Euteleostomi</taxon>
        <taxon>Actinopterygii</taxon>
        <taxon>Neopterygii</taxon>
        <taxon>Teleostei</taxon>
        <taxon>Neoteleostei</taxon>
        <taxon>Acanthomorphata</taxon>
        <taxon>Anabantaria</taxon>
        <taxon>Anabantiformes</taxon>
        <taxon>Channoidei</taxon>
        <taxon>Channidae</taxon>
        <taxon>Channa</taxon>
    </lineage>
</organism>
<evidence type="ECO:0000256" key="1">
    <source>
        <dbReference type="SAM" id="MobiDB-lite"/>
    </source>
</evidence>
<feature type="compositionally biased region" description="Low complexity" evidence="1">
    <location>
        <begin position="55"/>
        <end position="67"/>
    </location>
</feature>
<reference evidence="2" key="1">
    <citation type="submission" date="2023-07" db="EMBL/GenBank/DDBJ databases">
        <title>Chromosome-level Genome Assembly of Striped Snakehead (Channa striata).</title>
        <authorList>
            <person name="Liu H."/>
        </authorList>
    </citation>
    <scope>NUCLEOTIDE SEQUENCE</scope>
    <source>
        <strain evidence="2">Gz</strain>
        <tissue evidence="2">Muscle</tissue>
    </source>
</reference>
<dbReference type="Proteomes" id="UP001187415">
    <property type="component" value="Unassembled WGS sequence"/>
</dbReference>
<proteinExistence type="predicted"/>
<sequence>MSHTAGSAIYRAPNKKGASEFRPQYAPYDQNGGGGGGAGGGMANRYMATGPTGGPMHHSSSDHYYSPPHGPKEDRSWSPHLDSYELMHRGP</sequence>
<keyword evidence="3" id="KW-1185">Reference proteome</keyword>
<accession>A0AA88NQT6</accession>
<protein>
    <submittedName>
        <fullName evidence="2">Uncharacterized protein</fullName>
    </submittedName>
</protein>
<comment type="caution">
    <text evidence="2">The sequence shown here is derived from an EMBL/GenBank/DDBJ whole genome shotgun (WGS) entry which is preliminary data.</text>
</comment>